<keyword evidence="6" id="KW-1185">Reference proteome</keyword>
<dbReference type="InterPro" id="IPR019331">
    <property type="entry name" value="FAM192A/Fyv6_N"/>
</dbReference>
<feature type="compositionally biased region" description="Basic and acidic residues" evidence="3">
    <location>
        <begin position="218"/>
        <end position="227"/>
    </location>
</feature>
<feature type="compositionally biased region" description="Low complexity" evidence="3">
    <location>
        <begin position="108"/>
        <end position="119"/>
    </location>
</feature>
<feature type="compositionally biased region" description="Basic and acidic residues" evidence="3">
    <location>
        <begin position="1"/>
        <end position="30"/>
    </location>
</feature>
<reference evidence="5 6" key="2">
    <citation type="submission" date="2018-11" db="EMBL/GenBank/DDBJ databases">
        <authorList>
            <consortium name="Pathogen Informatics"/>
        </authorList>
    </citation>
    <scope>NUCLEOTIDE SEQUENCE [LARGE SCALE GENOMIC DNA]</scope>
</reference>
<sequence>MTDRFVSEAELEEAKKRRQEEWERVRKPGDALEAPDEEVDNQNMIRGLDSDETEFLSKVDDLKAKQDRLIKEEEKAILGEFERVRCRKISENEHSLSKAQLRPEAGNSSAAPKQSKQAAIIRSAIKRKSTSESNDVEKEKRTANEKNGNDVESDNNNNNNGSVNNERITYPSAMKVIGVLPGICQYASSSDSSSDSDSDSDASASESVTVVPVLVRTVSEKSDKSKQSEGSSDD</sequence>
<reference evidence="7" key="1">
    <citation type="submission" date="2017-02" db="UniProtKB">
        <authorList>
            <consortium name="WormBaseParasite"/>
        </authorList>
    </citation>
    <scope>IDENTIFICATION</scope>
</reference>
<feature type="compositionally biased region" description="Basic and acidic residues" evidence="3">
    <location>
        <begin position="135"/>
        <end position="149"/>
    </location>
</feature>
<feature type="compositionally biased region" description="Low complexity" evidence="3">
    <location>
        <begin position="201"/>
        <end position="217"/>
    </location>
</feature>
<evidence type="ECO:0000256" key="1">
    <source>
        <dbReference type="ARBA" id="ARBA00004123"/>
    </source>
</evidence>
<dbReference type="WBParaSite" id="ASIM_0001806601-mRNA-1">
    <property type="protein sequence ID" value="ASIM_0001806601-mRNA-1"/>
    <property type="gene ID" value="ASIM_0001806601"/>
</dbReference>
<dbReference type="Pfam" id="PF10187">
    <property type="entry name" value="FAM192A_Fyv6_N"/>
    <property type="match status" value="1"/>
</dbReference>
<organism evidence="7">
    <name type="scientific">Anisakis simplex</name>
    <name type="common">Herring worm</name>
    <dbReference type="NCBI Taxonomy" id="6269"/>
    <lineage>
        <taxon>Eukaryota</taxon>
        <taxon>Metazoa</taxon>
        <taxon>Ecdysozoa</taxon>
        <taxon>Nematoda</taxon>
        <taxon>Chromadorea</taxon>
        <taxon>Rhabditida</taxon>
        <taxon>Spirurina</taxon>
        <taxon>Ascaridomorpha</taxon>
        <taxon>Ascaridoidea</taxon>
        <taxon>Anisakidae</taxon>
        <taxon>Anisakis</taxon>
        <taxon>Anisakis simplex complex</taxon>
    </lineage>
</organism>
<keyword evidence="2" id="KW-0539">Nucleus</keyword>
<dbReference type="EMBL" id="UYRR01034165">
    <property type="protein sequence ID" value="VDK60479.1"/>
    <property type="molecule type" value="Genomic_DNA"/>
</dbReference>
<dbReference type="InterPro" id="IPR039845">
    <property type="entry name" value="FAM192A"/>
</dbReference>
<dbReference type="PANTHER" id="PTHR13495:SF0">
    <property type="entry name" value="PSME3-INTERACTING PROTEIN"/>
    <property type="match status" value="1"/>
</dbReference>
<feature type="region of interest" description="Disordered" evidence="3">
    <location>
        <begin position="92"/>
        <end position="167"/>
    </location>
</feature>
<comment type="subcellular location">
    <subcellularLocation>
        <location evidence="1">Nucleus</location>
    </subcellularLocation>
</comment>
<dbReference type="AlphaFoldDB" id="A0A0M3KAS0"/>
<feature type="domain" description="FAM192A/Fyv6 N-terminal" evidence="4">
    <location>
        <begin position="35"/>
        <end position="81"/>
    </location>
</feature>
<dbReference type="OrthoDB" id="75807at2759"/>
<evidence type="ECO:0000256" key="2">
    <source>
        <dbReference type="ARBA" id="ARBA00023242"/>
    </source>
</evidence>
<evidence type="ECO:0000313" key="7">
    <source>
        <dbReference type="WBParaSite" id="ASIM_0001806601-mRNA-1"/>
    </source>
</evidence>
<evidence type="ECO:0000259" key="4">
    <source>
        <dbReference type="Pfam" id="PF10187"/>
    </source>
</evidence>
<evidence type="ECO:0000313" key="5">
    <source>
        <dbReference type="EMBL" id="VDK60479.1"/>
    </source>
</evidence>
<evidence type="ECO:0000313" key="6">
    <source>
        <dbReference type="Proteomes" id="UP000267096"/>
    </source>
</evidence>
<proteinExistence type="predicted"/>
<accession>A0A0M3KAS0</accession>
<feature type="region of interest" description="Disordered" evidence="3">
    <location>
        <begin position="1"/>
        <end position="48"/>
    </location>
</feature>
<protein>
    <submittedName>
        <fullName evidence="7">Protein FAM192A (inferred by orthology to a human protein)</fullName>
    </submittedName>
</protein>
<evidence type="ECO:0000256" key="3">
    <source>
        <dbReference type="SAM" id="MobiDB-lite"/>
    </source>
</evidence>
<feature type="region of interest" description="Disordered" evidence="3">
    <location>
        <begin position="185"/>
        <end position="234"/>
    </location>
</feature>
<feature type="compositionally biased region" description="Low complexity" evidence="3">
    <location>
        <begin position="154"/>
        <end position="166"/>
    </location>
</feature>
<dbReference type="Proteomes" id="UP000267096">
    <property type="component" value="Unassembled WGS sequence"/>
</dbReference>
<dbReference type="PANTHER" id="PTHR13495">
    <property type="entry name" value="NEFA-INTERACTING NUCLEAR PROTEIN NIP30"/>
    <property type="match status" value="1"/>
</dbReference>
<name>A0A0M3KAS0_ANISI</name>
<dbReference type="GO" id="GO:0005634">
    <property type="term" value="C:nucleus"/>
    <property type="evidence" value="ECO:0007669"/>
    <property type="project" value="UniProtKB-SubCell"/>
</dbReference>
<gene>
    <name evidence="5" type="ORF">ASIM_LOCUS17468</name>
</gene>